<feature type="compositionally biased region" description="Basic and acidic residues" evidence="1">
    <location>
        <begin position="172"/>
        <end position="181"/>
    </location>
</feature>
<feature type="region of interest" description="Disordered" evidence="1">
    <location>
        <begin position="1"/>
        <end position="113"/>
    </location>
</feature>
<feature type="region of interest" description="Disordered" evidence="1">
    <location>
        <begin position="172"/>
        <end position="229"/>
    </location>
</feature>
<evidence type="ECO:0000313" key="3">
    <source>
        <dbReference type="Proteomes" id="UP000007305"/>
    </source>
</evidence>
<feature type="compositionally biased region" description="Polar residues" evidence="1">
    <location>
        <begin position="101"/>
        <end position="111"/>
    </location>
</feature>
<dbReference type="EnsemblPlants" id="Zm00001eb101340_T002">
    <property type="protein sequence ID" value="Zm00001eb101340_P002"/>
    <property type="gene ID" value="Zm00001eb101340"/>
</dbReference>
<protein>
    <submittedName>
        <fullName evidence="2">Uncharacterized protein</fullName>
    </submittedName>
</protein>
<sequence>KRRLPSTGSGRHHSHSPINSPAKISQRRPRGRPASVSLRNRWLPPRGCAPPVPPLSRRQKQQQLLLPPPPPPPRRRSNTGLRRKETLPPRLYRSRRRPSSTCRGTTTLTQEHGQKINRYQAILAARLKAKFFSKKAFDRGNIFESETIVGGETIRSSRWPCTRSFANPEFFSRDKNSHEKGNSPSSAADFSAKNNSPPLAGEASPKNNASALVTENNLTTGNRQQSKKN</sequence>
<evidence type="ECO:0000313" key="2">
    <source>
        <dbReference type="EnsemblPlants" id="Zm00001eb101340_P002"/>
    </source>
</evidence>
<keyword evidence="4" id="KW-1267">Proteomics identification</keyword>
<feature type="compositionally biased region" description="Polar residues" evidence="1">
    <location>
        <begin position="205"/>
        <end position="229"/>
    </location>
</feature>
<gene>
    <name evidence="2" type="primary">LOC103647514</name>
</gene>
<dbReference type="PANTHER" id="PTHR36078:SF2">
    <property type="entry name" value="OS09G0473966 PROTEIN"/>
    <property type="match status" value="1"/>
</dbReference>
<keyword evidence="3" id="KW-1185">Reference proteome</keyword>
<accession>A0A804MP32</accession>
<dbReference type="Gramene" id="Zm00001eb101340_T002">
    <property type="protein sequence ID" value="Zm00001eb101340_P002"/>
    <property type="gene ID" value="Zm00001eb101340"/>
</dbReference>
<organism evidence="2 3">
    <name type="scientific">Zea mays</name>
    <name type="common">Maize</name>
    <dbReference type="NCBI Taxonomy" id="4577"/>
    <lineage>
        <taxon>Eukaryota</taxon>
        <taxon>Viridiplantae</taxon>
        <taxon>Streptophyta</taxon>
        <taxon>Embryophyta</taxon>
        <taxon>Tracheophyta</taxon>
        <taxon>Spermatophyta</taxon>
        <taxon>Magnoliopsida</taxon>
        <taxon>Liliopsida</taxon>
        <taxon>Poales</taxon>
        <taxon>Poaceae</taxon>
        <taxon>PACMAD clade</taxon>
        <taxon>Panicoideae</taxon>
        <taxon>Andropogonodae</taxon>
        <taxon>Andropogoneae</taxon>
        <taxon>Tripsacinae</taxon>
        <taxon>Zea</taxon>
    </lineage>
</organism>
<feature type="compositionally biased region" description="Basic residues" evidence="1">
    <location>
        <begin position="1"/>
        <end position="15"/>
    </location>
</feature>
<dbReference type="AlphaFoldDB" id="A0A804MP32"/>
<dbReference type="FunCoup" id="A0A804MP32">
    <property type="interactions" value="870"/>
</dbReference>
<name>A0A804MP32_MAIZE</name>
<reference evidence="2" key="3">
    <citation type="submission" date="2021-05" db="UniProtKB">
        <authorList>
            <consortium name="EnsemblPlants"/>
        </authorList>
    </citation>
    <scope>IDENTIFICATION</scope>
    <source>
        <strain evidence="2">cv. B73</strain>
    </source>
</reference>
<reference evidence="3" key="1">
    <citation type="submission" date="2015-12" db="EMBL/GenBank/DDBJ databases">
        <title>Update maize B73 reference genome by single molecule sequencing technologies.</title>
        <authorList>
            <consortium name="Maize Genome Sequencing Project"/>
            <person name="Ware D."/>
        </authorList>
    </citation>
    <scope>NUCLEOTIDE SEQUENCE [LARGE SCALE GENOMIC DNA]</scope>
    <source>
        <strain evidence="3">cv. B73</strain>
    </source>
</reference>
<evidence type="ECO:0000256" key="1">
    <source>
        <dbReference type="SAM" id="MobiDB-lite"/>
    </source>
</evidence>
<dbReference type="InParanoid" id="A0A804MP32"/>
<reference evidence="2" key="2">
    <citation type="submission" date="2019-07" db="EMBL/GenBank/DDBJ databases">
        <authorList>
            <person name="Seetharam A."/>
            <person name="Woodhouse M."/>
            <person name="Cannon E."/>
        </authorList>
    </citation>
    <scope>NUCLEOTIDE SEQUENCE [LARGE SCALE GENOMIC DNA]</scope>
    <source>
        <strain evidence="2">cv. B73</strain>
    </source>
</reference>
<dbReference type="PANTHER" id="PTHR36078">
    <property type="entry name" value="BNACNNG21220D PROTEIN"/>
    <property type="match status" value="1"/>
</dbReference>
<dbReference type="OrthoDB" id="1669448at2759"/>
<proteinExistence type="evidence at protein level"/>
<feature type="compositionally biased region" description="Polar residues" evidence="1">
    <location>
        <begin position="182"/>
        <end position="197"/>
    </location>
</feature>
<evidence type="ECO:0007829" key="4">
    <source>
        <dbReference type="PeptideAtlas" id="A0A804MP32"/>
    </source>
</evidence>
<dbReference type="Proteomes" id="UP000007305">
    <property type="component" value="Chromosome 2"/>
</dbReference>